<protein>
    <submittedName>
        <fullName evidence="2">Uncharacterized protein</fullName>
    </submittedName>
</protein>
<feature type="compositionally biased region" description="Basic and acidic residues" evidence="1">
    <location>
        <begin position="170"/>
        <end position="180"/>
    </location>
</feature>
<comment type="caution">
    <text evidence="2">The sequence shown here is derived from an EMBL/GenBank/DDBJ whole genome shotgun (WGS) entry which is preliminary data.</text>
</comment>
<proteinExistence type="predicted"/>
<evidence type="ECO:0000313" key="2">
    <source>
        <dbReference type="EMBL" id="KAK9046286.1"/>
    </source>
</evidence>
<dbReference type="Proteomes" id="UP001396334">
    <property type="component" value="Unassembled WGS sequence"/>
</dbReference>
<name>A0ABR2U988_9ROSI</name>
<accession>A0ABR2U988</accession>
<reference evidence="2 3" key="1">
    <citation type="journal article" date="2024" name="G3 (Bethesda)">
        <title>Genome assembly of Hibiscus sabdariffa L. provides insights into metabolisms of medicinal natural products.</title>
        <authorList>
            <person name="Kim T."/>
        </authorList>
    </citation>
    <scope>NUCLEOTIDE SEQUENCE [LARGE SCALE GENOMIC DNA]</scope>
    <source>
        <strain evidence="2">TK-2024</strain>
        <tissue evidence="2">Old leaves</tissue>
    </source>
</reference>
<organism evidence="2 3">
    <name type="scientific">Hibiscus sabdariffa</name>
    <name type="common">roselle</name>
    <dbReference type="NCBI Taxonomy" id="183260"/>
    <lineage>
        <taxon>Eukaryota</taxon>
        <taxon>Viridiplantae</taxon>
        <taxon>Streptophyta</taxon>
        <taxon>Embryophyta</taxon>
        <taxon>Tracheophyta</taxon>
        <taxon>Spermatophyta</taxon>
        <taxon>Magnoliopsida</taxon>
        <taxon>eudicotyledons</taxon>
        <taxon>Gunneridae</taxon>
        <taxon>Pentapetalae</taxon>
        <taxon>rosids</taxon>
        <taxon>malvids</taxon>
        <taxon>Malvales</taxon>
        <taxon>Malvaceae</taxon>
        <taxon>Malvoideae</taxon>
        <taxon>Hibiscus</taxon>
    </lineage>
</organism>
<evidence type="ECO:0000256" key="1">
    <source>
        <dbReference type="SAM" id="MobiDB-lite"/>
    </source>
</evidence>
<gene>
    <name evidence="2" type="ORF">V6N11_052178</name>
</gene>
<evidence type="ECO:0000313" key="3">
    <source>
        <dbReference type="Proteomes" id="UP001396334"/>
    </source>
</evidence>
<dbReference type="EMBL" id="JBBPBN010000001">
    <property type="protein sequence ID" value="KAK9046286.1"/>
    <property type="molecule type" value="Genomic_DNA"/>
</dbReference>
<keyword evidence="3" id="KW-1185">Reference proteome</keyword>
<feature type="region of interest" description="Disordered" evidence="1">
    <location>
        <begin position="129"/>
        <end position="180"/>
    </location>
</feature>
<sequence>MKKQLEELFGRVGAAGHVQEGNAILKDDPTVNEFVNELFDSDFVDPSIGGSTTDLHDAYVPGNVVPPDPDVAPKNKSDVVVHDDLVLNSGDAANFESEDVDVAVFAADAVGGPMHPVLAELNEWFDGNDDGADSMRRGQPHSLPIKRASGGSDHSRTKRARSINTNVPMREAKHTWEEQP</sequence>